<dbReference type="GO" id="GO:0008531">
    <property type="term" value="F:riboflavin kinase activity"/>
    <property type="evidence" value="ECO:0007669"/>
    <property type="project" value="UniProtKB-UniRule"/>
</dbReference>
<evidence type="ECO:0000256" key="9">
    <source>
        <dbReference type="ARBA" id="ARBA00022777"/>
    </source>
</evidence>
<evidence type="ECO:0000256" key="8">
    <source>
        <dbReference type="ARBA" id="ARBA00022741"/>
    </source>
</evidence>
<comment type="catalytic activity">
    <reaction evidence="14 15">
        <text>FMN + ATP + H(+) = FAD + diphosphate</text>
        <dbReference type="Rhea" id="RHEA:17237"/>
        <dbReference type="ChEBI" id="CHEBI:15378"/>
        <dbReference type="ChEBI" id="CHEBI:30616"/>
        <dbReference type="ChEBI" id="CHEBI:33019"/>
        <dbReference type="ChEBI" id="CHEBI:57692"/>
        <dbReference type="ChEBI" id="CHEBI:58210"/>
        <dbReference type="EC" id="2.7.7.2"/>
    </reaction>
</comment>
<keyword evidence="6 15" id="KW-0808">Transferase</keyword>
<keyword evidence="7 15" id="KW-0548">Nucleotidyltransferase</keyword>
<evidence type="ECO:0000256" key="10">
    <source>
        <dbReference type="ARBA" id="ARBA00022827"/>
    </source>
</evidence>
<dbReference type="PANTHER" id="PTHR22749">
    <property type="entry name" value="RIBOFLAVIN KINASE/FMN ADENYLYLTRANSFERASE"/>
    <property type="match status" value="1"/>
</dbReference>
<dbReference type="Pfam" id="PF01687">
    <property type="entry name" value="Flavokinase"/>
    <property type="match status" value="1"/>
</dbReference>
<keyword evidence="8 15" id="KW-0547">Nucleotide-binding</keyword>
<evidence type="ECO:0000256" key="13">
    <source>
        <dbReference type="ARBA" id="ARBA00047880"/>
    </source>
</evidence>
<dbReference type="FunFam" id="3.40.50.620:FF:000021">
    <property type="entry name" value="Riboflavin biosynthesis protein"/>
    <property type="match status" value="1"/>
</dbReference>
<gene>
    <name evidence="17" type="ORF">NIES2135_22370</name>
</gene>
<comment type="similarity">
    <text evidence="15">Belongs to the ribF family.</text>
</comment>
<dbReference type="GO" id="GO:0005524">
    <property type="term" value="F:ATP binding"/>
    <property type="evidence" value="ECO:0007669"/>
    <property type="project" value="UniProtKB-UniRule"/>
</dbReference>
<evidence type="ECO:0000256" key="6">
    <source>
        <dbReference type="ARBA" id="ARBA00022679"/>
    </source>
</evidence>
<dbReference type="InterPro" id="IPR023468">
    <property type="entry name" value="Riboflavin_kinase"/>
</dbReference>
<comment type="pathway">
    <text evidence="2 15">Cofactor biosynthesis; FAD biosynthesis; FAD from FMN: step 1/1.</text>
</comment>
<reference evidence="17 18" key="1">
    <citation type="submission" date="2017-06" db="EMBL/GenBank/DDBJ databases">
        <title>Genome sequencing of cyanobaciteial culture collection at National Institute for Environmental Studies (NIES).</title>
        <authorList>
            <person name="Hirose Y."/>
            <person name="Shimura Y."/>
            <person name="Fujisawa T."/>
            <person name="Nakamura Y."/>
            <person name="Kawachi M."/>
        </authorList>
    </citation>
    <scope>NUCLEOTIDE SEQUENCE [LARGE SCALE GENOMIC DNA]</scope>
    <source>
        <strain evidence="17 18">NIES-2135</strain>
    </source>
</reference>
<dbReference type="SMART" id="SM00904">
    <property type="entry name" value="Flavokinase"/>
    <property type="match status" value="1"/>
</dbReference>
<evidence type="ECO:0000313" key="18">
    <source>
        <dbReference type="Proteomes" id="UP000217895"/>
    </source>
</evidence>
<dbReference type="GO" id="GO:0009231">
    <property type="term" value="P:riboflavin biosynthetic process"/>
    <property type="evidence" value="ECO:0007669"/>
    <property type="project" value="InterPro"/>
</dbReference>
<dbReference type="GO" id="GO:0009398">
    <property type="term" value="P:FMN biosynthetic process"/>
    <property type="evidence" value="ECO:0007669"/>
    <property type="project" value="UniProtKB-UniRule"/>
</dbReference>
<comment type="function">
    <text evidence="1">Catalyzes the phosphorylation of riboflavin to FMN followed by the adenylation of FMN to FAD.</text>
</comment>
<dbReference type="FunFam" id="2.40.30.30:FF:000003">
    <property type="entry name" value="Riboflavin biosynthesis protein"/>
    <property type="match status" value="1"/>
</dbReference>
<evidence type="ECO:0000256" key="15">
    <source>
        <dbReference type="PIRNR" id="PIRNR004491"/>
    </source>
</evidence>
<keyword evidence="11 15" id="KW-0067">ATP-binding</keyword>
<dbReference type="InterPro" id="IPR014729">
    <property type="entry name" value="Rossmann-like_a/b/a_fold"/>
</dbReference>
<evidence type="ECO:0000256" key="4">
    <source>
        <dbReference type="ARBA" id="ARBA00022630"/>
    </source>
</evidence>
<dbReference type="InterPro" id="IPR015864">
    <property type="entry name" value="FAD_synthase"/>
</dbReference>
<keyword evidence="18" id="KW-1185">Reference proteome</keyword>
<dbReference type="InterPro" id="IPR023465">
    <property type="entry name" value="Riboflavin_kinase_dom_sf"/>
</dbReference>
<organism evidence="17 18">
    <name type="scientific">Leptolyngbya boryana NIES-2135</name>
    <dbReference type="NCBI Taxonomy" id="1973484"/>
    <lineage>
        <taxon>Bacteria</taxon>
        <taxon>Bacillati</taxon>
        <taxon>Cyanobacteriota</taxon>
        <taxon>Cyanophyceae</taxon>
        <taxon>Leptolyngbyales</taxon>
        <taxon>Leptolyngbyaceae</taxon>
        <taxon>Leptolyngbya group</taxon>
        <taxon>Leptolyngbya</taxon>
    </lineage>
</organism>
<dbReference type="Proteomes" id="UP000217895">
    <property type="component" value="Chromosome"/>
</dbReference>
<evidence type="ECO:0000256" key="1">
    <source>
        <dbReference type="ARBA" id="ARBA00002121"/>
    </source>
</evidence>
<comment type="catalytic activity">
    <reaction evidence="13 15">
        <text>riboflavin + ATP = FMN + ADP + H(+)</text>
        <dbReference type="Rhea" id="RHEA:14357"/>
        <dbReference type="ChEBI" id="CHEBI:15378"/>
        <dbReference type="ChEBI" id="CHEBI:30616"/>
        <dbReference type="ChEBI" id="CHEBI:57986"/>
        <dbReference type="ChEBI" id="CHEBI:58210"/>
        <dbReference type="ChEBI" id="CHEBI:456216"/>
        <dbReference type="EC" id="2.7.1.26"/>
    </reaction>
</comment>
<dbReference type="UniPathway" id="UPA00277">
    <property type="reaction ID" value="UER00407"/>
</dbReference>
<feature type="domain" description="Riboflavin kinase" evidence="16">
    <location>
        <begin position="177"/>
        <end position="302"/>
    </location>
</feature>
<comment type="pathway">
    <text evidence="3 15">Cofactor biosynthesis; FMN biosynthesis; FMN from riboflavin (ATP route): step 1/1.</text>
</comment>
<dbReference type="NCBIfam" id="NF004162">
    <property type="entry name" value="PRK05627.1-5"/>
    <property type="match status" value="1"/>
</dbReference>
<dbReference type="InterPro" id="IPR002606">
    <property type="entry name" value="Riboflavin_kinase_bac"/>
</dbReference>
<dbReference type="PIRSF" id="PIRSF004491">
    <property type="entry name" value="FAD_Synth"/>
    <property type="match status" value="1"/>
</dbReference>
<dbReference type="PANTHER" id="PTHR22749:SF6">
    <property type="entry name" value="RIBOFLAVIN KINASE"/>
    <property type="match status" value="1"/>
</dbReference>
<dbReference type="AlphaFoldDB" id="A0A1Z4JF66"/>
<evidence type="ECO:0000256" key="11">
    <source>
        <dbReference type="ARBA" id="ARBA00022840"/>
    </source>
</evidence>
<evidence type="ECO:0000256" key="12">
    <source>
        <dbReference type="ARBA" id="ARBA00023268"/>
    </source>
</evidence>
<dbReference type="NCBIfam" id="NF004160">
    <property type="entry name" value="PRK05627.1-3"/>
    <property type="match status" value="1"/>
</dbReference>
<dbReference type="NCBIfam" id="NF004159">
    <property type="entry name" value="PRK05627.1-2"/>
    <property type="match status" value="1"/>
</dbReference>
<accession>A0A1Z4JF66</accession>
<dbReference type="NCBIfam" id="TIGR00083">
    <property type="entry name" value="ribF"/>
    <property type="match status" value="1"/>
</dbReference>
<name>A0A1Z4JF66_LEPBY</name>
<dbReference type="UniPathway" id="UPA00276">
    <property type="reaction ID" value="UER00406"/>
</dbReference>
<evidence type="ECO:0000256" key="7">
    <source>
        <dbReference type="ARBA" id="ARBA00022695"/>
    </source>
</evidence>
<dbReference type="Gene3D" id="2.40.30.30">
    <property type="entry name" value="Riboflavin kinase-like"/>
    <property type="match status" value="1"/>
</dbReference>
<keyword evidence="12" id="KW-0511">Multifunctional enzyme</keyword>
<dbReference type="Pfam" id="PF06574">
    <property type="entry name" value="FAD_syn"/>
    <property type="match status" value="1"/>
</dbReference>
<sequence>MWITSSPTTALTPTAVALGNFDGIHLGHRQVIAPVLENDGIARTTVVTFSPHPKEFFTGEPRSLLTPQEEKVLHLEAIGVQQLVLLPFNRELAKLTPQQFVEEILVNQLQARQVSVGADFCFGHRRTGTADDLKAIAATFGIGVTIVPLLLFQGKRISSSAIREALLSGDLQTANRMLGRPYRLIGQVVTGQQLGRTIGFPTANLQLLGDKLVPCRGVYAVRVSGAGETSILGVMNIGNRPTVNGLSQTIEVHLLDWSGDLYGKTLIVELEEFIRPEQKFASLEELKAQIQADCETARSTLAAMS</sequence>
<dbReference type="EMBL" id="AP018203">
    <property type="protein sequence ID" value="BAY55414.1"/>
    <property type="molecule type" value="Genomic_DNA"/>
</dbReference>
<dbReference type="GO" id="GO:0003919">
    <property type="term" value="F:FMN adenylyltransferase activity"/>
    <property type="evidence" value="ECO:0007669"/>
    <property type="project" value="UniProtKB-UniRule"/>
</dbReference>
<evidence type="ECO:0000313" key="17">
    <source>
        <dbReference type="EMBL" id="BAY55414.1"/>
    </source>
</evidence>
<keyword evidence="5 15" id="KW-0288">FMN</keyword>
<dbReference type="EC" id="2.7.1.26" evidence="15"/>
<keyword evidence="9 15" id="KW-0418">Kinase</keyword>
<dbReference type="Gene3D" id="3.40.50.620">
    <property type="entry name" value="HUPs"/>
    <property type="match status" value="1"/>
</dbReference>
<dbReference type="GO" id="GO:0006747">
    <property type="term" value="P:FAD biosynthetic process"/>
    <property type="evidence" value="ECO:0007669"/>
    <property type="project" value="UniProtKB-UniRule"/>
</dbReference>
<dbReference type="SUPFAM" id="SSF82114">
    <property type="entry name" value="Riboflavin kinase-like"/>
    <property type="match status" value="1"/>
</dbReference>
<proteinExistence type="inferred from homology"/>
<evidence type="ECO:0000256" key="3">
    <source>
        <dbReference type="ARBA" id="ARBA00005201"/>
    </source>
</evidence>
<dbReference type="InterPro" id="IPR015865">
    <property type="entry name" value="Riboflavin_kinase_bac/euk"/>
</dbReference>
<keyword evidence="4 15" id="KW-0285">Flavoprotein</keyword>
<evidence type="ECO:0000256" key="2">
    <source>
        <dbReference type="ARBA" id="ARBA00004726"/>
    </source>
</evidence>
<dbReference type="EC" id="2.7.7.2" evidence="15"/>
<dbReference type="SUPFAM" id="SSF52374">
    <property type="entry name" value="Nucleotidylyl transferase"/>
    <property type="match status" value="1"/>
</dbReference>
<evidence type="ECO:0000256" key="5">
    <source>
        <dbReference type="ARBA" id="ARBA00022643"/>
    </source>
</evidence>
<protein>
    <recommendedName>
        <fullName evidence="15">Riboflavin biosynthesis protein</fullName>
    </recommendedName>
    <domain>
        <recommendedName>
            <fullName evidence="15">Riboflavin kinase</fullName>
            <ecNumber evidence="15">2.7.1.26</ecNumber>
        </recommendedName>
        <alternativeName>
            <fullName evidence="15">Flavokinase</fullName>
        </alternativeName>
    </domain>
    <domain>
        <recommendedName>
            <fullName evidence="15">FMN adenylyltransferase</fullName>
            <ecNumber evidence="15">2.7.7.2</ecNumber>
        </recommendedName>
        <alternativeName>
            <fullName evidence="15">FAD pyrophosphorylase</fullName>
        </alternativeName>
        <alternativeName>
            <fullName evidence="15">FAD synthase</fullName>
        </alternativeName>
    </domain>
</protein>
<evidence type="ECO:0000259" key="16">
    <source>
        <dbReference type="SMART" id="SM00904"/>
    </source>
</evidence>
<keyword evidence="10 15" id="KW-0274">FAD</keyword>
<dbReference type="CDD" id="cd02064">
    <property type="entry name" value="FAD_synthetase_N"/>
    <property type="match status" value="1"/>
</dbReference>
<evidence type="ECO:0000256" key="14">
    <source>
        <dbReference type="ARBA" id="ARBA00049494"/>
    </source>
</evidence>